<name>A0A0S4IWV3_BODSA</name>
<feature type="compositionally biased region" description="Acidic residues" evidence="1">
    <location>
        <begin position="222"/>
        <end position="233"/>
    </location>
</feature>
<dbReference type="Proteomes" id="UP000051952">
    <property type="component" value="Unassembled WGS sequence"/>
</dbReference>
<feature type="compositionally biased region" description="Basic residues" evidence="1">
    <location>
        <begin position="241"/>
        <end position="251"/>
    </location>
</feature>
<dbReference type="AlphaFoldDB" id="A0A0S4IWV3"/>
<feature type="region of interest" description="Disordered" evidence="1">
    <location>
        <begin position="199"/>
        <end position="251"/>
    </location>
</feature>
<feature type="region of interest" description="Disordered" evidence="1">
    <location>
        <begin position="113"/>
        <end position="145"/>
    </location>
</feature>
<evidence type="ECO:0000313" key="2">
    <source>
        <dbReference type="EMBL" id="CUG33192.1"/>
    </source>
</evidence>
<organism evidence="2 3">
    <name type="scientific">Bodo saltans</name>
    <name type="common">Flagellated protozoan</name>
    <dbReference type="NCBI Taxonomy" id="75058"/>
    <lineage>
        <taxon>Eukaryota</taxon>
        <taxon>Discoba</taxon>
        <taxon>Euglenozoa</taxon>
        <taxon>Kinetoplastea</taxon>
        <taxon>Metakinetoplastina</taxon>
        <taxon>Eubodonida</taxon>
        <taxon>Bodonidae</taxon>
        <taxon>Bodo</taxon>
    </lineage>
</organism>
<reference evidence="3" key="1">
    <citation type="submission" date="2015-09" db="EMBL/GenBank/DDBJ databases">
        <authorList>
            <consortium name="Pathogen Informatics"/>
        </authorList>
    </citation>
    <scope>NUCLEOTIDE SEQUENCE [LARGE SCALE GENOMIC DNA]</scope>
    <source>
        <strain evidence="3">Lake Konstanz</strain>
    </source>
</reference>
<protein>
    <submittedName>
        <fullName evidence="2">Uncharacterized protein</fullName>
    </submittedName>
</protein>
<evidence type="ECO:0000313" key="3">
    <source>
        <dbReference type="Proteomes" id="UP000051952"/>
    </source>
</evidence>
<accession>A0A0S4IWV3</accession>
<keyword evidence="3" id="KW-1185">Reference proteome</keyword>
<evidence type="ECO:0000256" key="1">
    <source>
        <dbReference type="SAM" id="MobiDB-lite"/>
    </source>
</evidence>
<feature type="region of interest" description="Disordered" evidence="1">
    <location>
        <begin position="563"/>
        <end position="586"/>
    </location>
</feature>
<dbReference type="EMBL" id="CYKH01000754">
    <property type="protein sequence ID" value="CUG33192.1"/>
    <property type="molecule type" value="Genomic_DNA"/>
</dbReference>
<feature type="compositionally biased region" description="Polar residues" evidence="1">
    <location>
        <begin position="121"/>
        <end position="133"/>
    </location>
</feature>
<feature type="non-terminal residue" evidence="2">
    <location>
        <position position="1"/>
    </location>
</feature>
<gene>
    <name evidence="2" type="ORF">BSAL_77805</name>
</gene>
<dbReference type="VEuPathDB" id="TriTrypDB:BSAL_77805"/>
<sequence length="631" mass="67319">GSDRARIAVLKSDIGLVQVEIDAFRGDPGGLLELQSVLERFQWNPDAHLNGTTKEQLNVILLRKLNELAVVCQAKVFANVASQKNIFPLLPQNSLVSDVVNFFQLKRLQPGKSASAVQRAPSESGQSQQSSLRPSGAVASGNERDRASIVPSPASVLSPTSPPPSFMVAADPDDDIVAPMHESRRESVRPEQVIVVKHSVTPVLPPSEHNISRTPPSPIEGLSEEESEEDEDGISWGPAKPAKKQRRSSIKKKMEATVVNTNANLPGIVPMDDVAKLKRQLERAKMQIKFFKSLERHILYVQNVSDHLQLMAASPAVEQLPASLKEAVEHFFPQGLPIVTAATNAVNAAASAKQVSSASPGKKGAKPVVESVCEATPATSAAILANILNSGPPDEKKLKIALAFQNSVIEILTTNSSVKAQEDEATIRDLNSKVDALQSRLSAQHDAATRERTSSNLQLERVGNALRLQTPSGSIPASNLSLSAWLQPASNLGGLPSRPLSRTSVAEGGGLLGFPMSLTPPPGRTQQLLTLPPRPDSGFSTVDVGDHADTVFGNSASSLAGPVRKRNNLPLGRGRPLVATRPDDVEGESERRYLQVIRSQSEIIKELSAKAGTTRTAASSVTALAAFNNSS</sequence>
<proteinExistence type="predicted"/>